<keyword evidence="3" id="KW-0460">Magnesium</keyword>
<dbReference type="GO" id="GO:0004633">
    <property type="term" value="F:phosphopantothenoylcysteine decarboxylase activity"/>
    <property type="evidence" value="ECO:0007669"/>
    <property type="project" value="UniProtKB-UniRule"/>
</dbReference>
<dbReference type="RefSeq" id="WP_269964548.1">
    <property type="nucleotide sequence ID" value="NZ_JAKMUS010000001.1"/>
</dbReference>
<comment type="function">
    <text evidence="4">Catalyzes two steps in the biosynthesis of coenzyme A. In the first step cysteine is conjugated to 4'-phosphopantothenate to form 4-phosphopantothenoylcysteine, in the latter compound is decarboxylated to form 4'-phosphopantotheine.</text>
</comment>
<feature type="binding site" evidence="3">
    <location>
        <position position="369"/>
    </location>
    <ligand>
        <name>CTP</name>
        <dbReference type="ChEBI" id="CHEBI:37563"/>
    </ligand>
</feature>
<dbReference type="InterPro" id="IPR005252">
    <property type="entry name" value="CoaBC"/>
</dbReference>
<dbReference type="InterPro" id="IPR003382">
    <property type="entry name" value="Flavoprotein"/>
</dbReference>
<comment type="similarity">
    <text evidence="3 4">In the C-terminal section; belongs to the PPC synthetase family.</text>
</comment>
<dbReference type="GO" id="GO:0004632">
    <property type="term" value="F:phosphopantothenate--cysteine ligase activity"/>
    <property type="evidence" value="ECO:0007669"/>
    <property type="project" value="UniProtKB-UniRule"/>
</dbReference>
<keyword evidence="3" id="KW-0479">Metal-binding</keyword>
<dbReference type="Pfam" id="PF02441">
    <property type="entry name" value="Flavoprotein"/>
    <property type="match status" value="1"/>
</dbReference>
<name>A0A9X3LTW4_9CORY</name>
<evidence type="ECO:0000313" key="8">
    <source>
        <dbReference type="Proteomes" id="UP001146468"/>
    </source>
</evidence>
<sequence length="438" mass="45570">MSEKAAKTLDTAEGTGVGAQAKGHVKEPLNVVVGVSGGIAAYKACHLVREFTEAGDSVRVVPTPSALNFVGAATFEALSGHPVDTGVFSRVDEVQHVRVGKEADLIVIAPATADTIARIAAGRANDLLTATVLVATCPVVLAPAMHTEMWENPATQDNVATLRRRGVIVLEPAHGRLTGTDTGPGRLPEAAQIAAMARTVVEAGKFGRTLKGKKVVISAGGTQENIDPVRFIGNRSSGRQGFALADIAVHRGADVTIVAGDTDELDTPPGAKIVRVQSTRDMKDAVDAAAVDADIVIMAAAVADYRPETEATSKLKKGQADDALSTLHLVENPDILRGLAEKREAGETSAVIVGFAAETDDPLELGRAKLKRKGADMLMVNSVAGGKVFGELRNSGWLIGADGSTEDIADGPKHVVAARIWDAIEKISSGAGESIRQN</sequence>
<keyword evidence="3 4" id="KW-0288">FMN</keyword>
<comment type="catalytic activity">
    <reaction evidence="3 4">
        <text>N-[(R)-4-phosphopantothenoyl]-L-cysteine + H(+) = (R)-4'-phosphopantetheine + CO2</text>
        <dbReference type="Rhea" id="RHEA:16793"/>
        <dbReference type="ChEBI" id="CHEBI:15378"/>
        <dbReference type="ChEBI" id="CHEBI:16526"/>
        <dbReference type="ChEBI" id="CHEBI:59458"/>
        <dbReference type="ChEBI" id="CHEBI:61723"/>
        <dbReference type="EC" id="4.1.1.36"/>
    </reaction>
</comment>
<feature type="binding site" evidence="3">
    <location>
        <begin position="333"/>
        <end position="336"/>
    </location>
    <ligand>
        <name>CTP</name>
        <dbReference type="ChEBI" id="CHEBI:37563"/>
    </ligand>
</feature>
<feature type="domain" description="Flavoprotein" evidence="5">
    <location>
        <begin position="30"/>
        <end position="193"/>
    </location>
</feature>
<dbReference type="Gene3D" id="3.40.50.10300">
    <property type="entry name" value="CoaB-like"/>
    <property type="match status" value="1"/>
</dbReference>
<feature type="region of interest" description="Phosphopantothenoylcysteine decarboxylase" evidence="3">
    <location>
        <begin position="1"/>
        <end position="214"/>
    </location>
</feature>
<evidence type="ECO:0000256" key="4">
    <source>
        <dbReference type="RuleBase" id="RU364078"/>
    </source>
</evidence>
<dbReference type="PANTHER" id="PTHR14359:SF6">
    <property type="entry name" value="PHOSPHOPANTOTHENOYLCYSTEINE DECARBOXYLASE"/>
    <property type="match status" value="1"/>
</dbReference>
<dbReference type="Proteomes" id="UP001146468">
    <property type="component" value="Unassembled WGS sequence"/>
</dbReference>
<comment type="pathway">
    <text evidence="3 4">Cofactor biosynthesis; coenzyme A biosynthesis; CoA from (R)-pantothenate: step 2/5.</text>
</comment>
<keyword evidence="2 3" id="KW-0456">Lyase</keyword>
<feature type="region of interest" description="Phosphopantothenate--cysteine ligase" evidence="3">
    <location>
        <begin position="215"/>
        <end position="438"/>
    </location>
</feature>
<organism evidence="7 8">
    <name type="scientific">Corynebacterium meitnerae</name>
    <dbReference type="NCBI Taxonomy" id="2913498"/>
    <lineage>
        <taxon>Bacteria</taxon>
        <taxon>Bacillati</taxon>
        <taxon>Actinomycetota</taxon>
        <taxon>Actinomycetes</taxon>
        <taxon>Mycobacteriales</taxon>
        <taxon>Corynebacteriaceae</taxon>
        <taxon>Corynebacterium</taxon>
    </lineage>
</organism>
<dbReference type="EC" id="4.1.1.36" evidence="3"/>
<protein>
    <recommendedName>
        <fullName evidence="3">Coenzyme A biosynthesis bifunctional protein CoaBC</fullName>
    </recommendedName>
    <alternativeName>
        <fullName evidence="3">DNA/pantothenate metabolism flavoprotein</fullName>
    </alternativeName>
    <alternativeName>
        <fullName evidence="3">Phosphopantothenoylcysteine synthetase/decarboxylase</fullName>
        <shortName evidence="3">PPCS-PPCDC</shortName>
    </alternativeName>
    <domain>
        <recommendedName>
            <fullName evidence="3">Phosphopantothenoylcysteine decarboxylase</fullName>
            <shortName evidence="3">PPC decarboxylase</shortName>
            <shortName evidence="3">PPC-DC</shortName>
            <ecNumber evidence="3">4.1.1.36</ecNumber>
        </recommendedName>
        <alternativeName>
            <fullName evidence="3">CoaC</fullName>
        </alternativeName>
    </domain>
    <domain>
        <recommendedName>
            <fullName evidence="3">Phosphopantothenate--cysteine ligase</fullName>
            <ecNumber evidence="3">6.3.2.5</ecNumber>
        </recommendedName>
        <alternativeName>
            <fullName evidence="3">CoaB</fullName>
        </alternativeName>
        <alternativeName>
            <fullName evidence="3">Phosphopantothenoylcysteine synthetase</fullName>
            <shortName evidence="3">PPC synthetase</shortName>
            <shortName evidence="3">PPC-S</shortName>
        </alternativeName>
    </domain>
</protein>
<dbReference type="Pfam" id="PF04127">
    <property type="entry name" value="DFP"/>
    <property type="match status" value="1"/>
</dbReference>
<comment type="cofactor">
    <cofactor evidence="3">
        <name>Mg(2+)</name>
        <dbReference type="ChEBI" id="CHEBI:18420"/>
    </cofactor>
</comment>
<dbReference type="GO" id="GO:0015941">
    <property type="term" value="P:pantothenate catabolic process"/>
    <property type="evidence" value="ECO:0007669"/>
    <property type="project" value="InterPro"/>
</dbReference>
<reference evidence="7" key="1">
    <citation type="submission" date="2022-02" db="EMBL/GenBank/DDBJ databases">
        <title>Corynebacterium sp. from urogenital microbiome.</title>
        <authorList>
            <person name="Cappelli E.A."/>
            <person name="Ribeiro T.G."/>
            <person name="Peixe L."/>
        </authorList>
    </citation>
    <scope>NUCLEOTIDE SEQUENCE</scope>
    <source>
        <strain evidence="7">C8Ua_172</strain>
    </source>
</reference>
<keyword evidence="3 4" id="KW-0436">Ligase</keyword>
<dbReference type="SUPFAM" id="SSF52507">
    <property type="entry name" value="Homo-oligomeric flavin-containing Cys decarboxylases, HFCD"/>
    <property type="match status" value="1"/>
</dbReference>
<dbReference type="SUPFAM" id="SSF102645">
    <property type="entry name" value="CoaB-like"/>
    <property type="match status" value="1"/>
</dbReference>
<evidence type="ECO:0000259" key="5">
    <source>
        <dbReference type="Pfam" id="PF02441"/>
    </source>
</evidence>
<feature type="binding site" evidence="3">
    <location>
        <position position="314"/>
    </location>
    <ligand>
        <name>CTP</name>
        <dbReference type="ChEBI" id="CHEBI:37563"/>
    </ligand>
</feature>
<comment type="cofactor">
    <cofactor evidence="3">
        <name>FMN</name>
        <dbReference type="ChEBI" id="CHEBI:58210"/>
    </cofactor>
    <text evidence="3">Binds 1 FMN per subunit.</text>
</comment>
<evidence type="ECO:0000259" key="6">
    <source>
        <dbReference type="Pfam" id="PF04127"/>
    </source>
</evidence>
<dbReference type="GO" id="GO:0010181">
    <property type="term" value="F:FMN binding"/>
    <property type="evidence" value="ECO:0007669"/>
    <property type="project" value="UniProtKB-UniRule"/>
</dbReference>
<dbReference type="GO" id="GO:0015937">
    <property type="term" value="P:coenzyme A biosynthetic process"/>
    <property type="evidence" value="ECO:0007669"/>
    <property type="project" value="UniProtKB-UniRule"/>
</dbReference>
<dbReference type="InterPro" id="IPR007085">
    <property type="entry name" value="DNA/pantothenate-metab_flavo_C"/>
</dbReference>
<keyword evidence="3 4" id="KW-0285">Flavoprotein</keyword>
<keyword evidence="1 3" id="KW-0210">Decarboxylase</keyword>
<dbReference type="Gene3D" id="3.40.50.1950">
    <property type="entry name" value="Flavin prenyltransferase-like"/>
    <property type="match status" value="1"/>
</dbReference>
<accession>A0A9X3LTW4</accession>
<comment type="caution">
    <text evidence="3">Lacks conserved residue(s) required for the propagation of feature annotation.</text>
</comment>
<evidence type="ECO:0000256" key="1">
    <source>
        <dbReference type="ARBA" id="ARBA00022793"/>
    </source>
</evidence>
<keyword evidence="8" id="KW-1185">Reference proteome</keyword>
<evidence type="ECO:0000313" key="7">
    <source>
        <dbReference type="EMBL" id="MCZ9293095.1"/>
    </source>
</evidence>
<dbReference type="NCBIfam" id="TIGR00521">
    <property type="entry name" value="coaBC_dfp"/>
    <property type="match status" value="1"/>
</dbReference>
<feature type="domain" description="DNA/pantothenate metabolism flavoprotein C-terminal" evidence="6">
    <location>
        <begin position="210"/>
        <end position="426"/>
    </location>
</feature>
<dbReference type="GO" id="GO:0071513">
    <property type="term" value="C:phosphopantothenoylcysteine decarboxylase complex"/>
    <property type="evidence" value="ECO:0007669"/>
    <property type="project" value="TreeGrafter"/>
</dbReference>
<comment type="caution">
    <text evidence="7">The sequence shown here is derived from an EMBL/GenBank/DDBJ whole genome shotgun (WGS) entry which is preliminary data.</text>
</comment>
<comment type="similarity">
    <text evidence="3 4">In the N-terminal section; belongs to the HFCD (homo-oligomeric flavin containing Cys decarboxylase) superfamily.</text>
</comment>
<comment type="pathway">
    <text evidence="3 4">Cofactor biosynthesis; coenzyme A biosynthesis; CoA from (R)-pantothenate: step 3/5.</text>
</comment>
<comment type="catalytic activity">
    <reaction evidence="3 4">
        <text>(R)-4'-phosphopantothenate + L-cysteine + CTP = N-[(R)-4-phosphopantothenoyl]-L-cysteine + CMP + diphosphate + H(+)</text>
        <dbReference type="Rhea" id="RHEA:19397"/>
        <dbReference type="ChEBI" id="CHEBI:10986"/>
        <dbReference type="ChEBI" id="CHEBI:15378"/>
        <dbReference type="ChEBI" id="CHEBI:33019"/>
        <dbReference type="ChEBI" id="CHEBI:35235"/>
        <dbReference type="ChEBI" id="CHEBI:37563"/>
        <dbReference type="ChEBI" id="CHEBI:59458"/>
        <dbReference type="ChEBI" id="CHEBI:60377"/>
        <dbReference type="EC" id="6.3.2.5"/>
    </reaction>
</comment>
<feature type="binding site" evidence="3">
    <location>
        <position position="373"/>
    </location>
    <ligand>
        <name>CTP</name>
        <dbReference type="ChEBI" id="CHEBI:37563"/>
    </ligand>
</feature>
<dbReference type="InterPro" id="IPR035929">
    <property type="entry name" value="CoaB-like_sf"/>
</dbReference>
<dbReference type="InterPro" id="IPR036551">
    <property type="entry name" value="Flavin_trans-like"/>
</dbReference>
<proteinExistence type="inferred from homology"/>
<keyword evidence="3" id="KW-0511">Multifunctional enzyme</keyword>
<dbReference type="GO" id="GO:0046872">
    <property type="term" value="F:metal ion binding"/>
    <property type="evidence" value="ECO:0007669"/>
    <property type="project" value="UniProtKB-KW"/>
</dbReference>
<feature type="binding site" evidence="3">
    <location>
        <position position="355"/>
    </location>
    <ligand>
        <name>CTP</name>
        <dbReference type="ChEBI" id="CHEBI:37563"/>
    </ligand>
</feature>
<dbReference type="AlphaFoldDB" id="A0A9X3LTW4"/>
<dbReference type="EMBL" id="JAKMUS010000001">
    <property type="protein sequence ID" value="MCZ9293095.1"/>
    <property type="molecule type" value="Genomic_DNA"/>
</dbReference>
<evidence type="ECO:0000256" key="2">
    <source>
        <dbReference type="ARBA" id="ARBA00023239"/>
    </source>
</evidence>
<gene>
    <name evidence="3 7" type="primary">coaBC</name>
    <name evidence="7" type="ORF">L8U60_01160</name>
</gene>
<comment type="function">
    <text evidence="3">Catalyzes two sequential steps in the biosynthesis of coenzyme A. In the first step cysteine is conjugated to 4'-phosphopantothenate to form 4-phosphopantothenoylcysteine. In the second step the latter compound is decarboxylated to form 4'-phosphopantotheine.</text>
</comment>
<dbReference type="HAMAP" id="MF_02225">
    <property type="entry name" value="CoaBC"/>
    <property type="match status" value="1"/>
</dbReference>
<dbReference type="PANTHER" id="PTHR14359">
    <property type="entry name" value="HOMO-OLIGOMERIC FLAVIN CONTAINING CYS DECARBOXYLASE FAMILY"/>
    <property type="match status" value="1"/>
</dbReference>
<dbReference type="EC" id="6.3.2.5" evidence="3"/>
<feature type="binding site" evidence="3">
    <location>
        <position position="304"/>
    </location>
    <ligand>
        <name>CTP</name>
        <dbReference type="ChEBI" id="CHEBI:37563"/>
    </ligand>
</feature>
<evidence type="ECO:0000256" key="3">
    <source>
        <dbReference type="HAMAP-Rule" id="MF_02225"/>
    </source>
</evidence>